<dbReference type="EMBL" id="LT629971">
    <property type="protein sequence ID" value="SEH79830.1"/>
    <property type="molecule type" value="Genomic_DNA"/>
</dbReference>
<name>A0A1H6L0M9_MYCRU</name>
<reference evidence="3" key="1">
    <citation type="submission" date="2016-10" db="EMBL/GenBank/DDBJ databases">
        <authorList>
            <person name="Varghese N."/>
            <person name="Submissions S."/>
        </authorList>
    </citation>
    <scope>NUCLEOTIDE SEQUENCE [LARGE SCALE GENOMIC DNA]</scope>
    <source>
        <strain evidence="3">DSM 45405</strain>
    </source>
</reference>
<dbReference type="PROSITE" id="PS51318">
    <property type="entry name" value="TAT"/>
    <property type="match status" value="1"/>
</dbReference>
<dbReference type="AlphaFoldDB" id="A0A1H6L0M9"/>
<gene>
    <name evidence="2" type="ORF">SAMN04489835_4267</name>
</gene>
<evidence type="ECO:0000313" key="3">
    <source>
        <dbReference type="Proteomes" id="UP000182915"/>
    </source>
</evidence>
<dbReference type="STRING" id="370526.SAMN04489835_4267"/>
<dbReference type="OrthoDB" id="4731062at2"/>
<dbReference type="Proteomes" id="UP000182915">
    <property type="component" value="Chromosome I"/>
</dbReference>
<evidence type="ECO:0000256" key="1">
    <source>
        <dbReference type="SAM" id="MobiDB-lite"/>
    </source>
</evidence>
<evidence type="ECO:0000313" key="2">
    <source>
        <dbReference type="EMBL" id="SEH79830.1"/>
    </source>
</evidence>
<sequence length="182" mass="18986">MTSQTGMHRDLWRRLLIGGAGGVMAAGLLCGVATPTALAQPSEPTTTEAPAPEAQAAGPKKPCTGDDCKRAEEATAPKVNGDQILMAIYEQYRQGDGGGQISTLIDDAMKLRQQGFKPSQLNAAALADALERRPNQTPLIEALKSTISYQRKLQAQAQASITTNGPVAGPVPVLPGMNVPLG</sequence>
<accession>A0A1H6L0M9</accession>
<feature type="region of interest" description="Disordered" evidence="1">
    <location>
        <begin position="39"/>
        <end position="65"/>
    </location>
</feature>
<dbReference type="InterPro" id="IPR006311">
    <property type="entry name" value="TAT_signal"/>
</dbReference>
<feature type="compositionally biased region" description="Low complexity" evidence="1">
    <location>
        <begin position="39"/>
        <end position="62"/>
    </location>
</feature>
<proteinExistence type="predicted"/>
<keyword evidence="3" id="KW-1185">Reference proteome</keyword>
<protein>
    <submittedName>
        <fullName evidence="2">Uncharacterized protein</fullName>
    </submittedName>
</protein>
<organism evidence="2 3">
    <name type="scientific">Mycolicibacterium rutilum</name>
    <name type="common">Mycobacterium rutilum</name>
    <dbReference type="NCBI Taxonomy" id="370526"/>
    <lineage>
        <taxon>Bacteria</taxon>
        <taxon>Bacillati</taxon>
        <taxon>Actinomycetota</taxon>
        <taxon>Actinomycetes</taxon>
        <taxon>Mycobacteriales</taxon>
        <taxon>Mycobacteriaceae</taxon>
        <taxon>Mycolicibacterium</taxon>
    </lineage>
</organism>
<dbReference type="RefSeq" id="WP_157897778.1">
    <property type="nucleotide sequence ID" value="NZ_LT629971.1"/>
</dbReference>